<evidence type="ECO:0000313" key="8">
    <source>
        <dbReference type="Proteomes" id="UP001497600"/>
    </source>
</evidence>
<proteinExistence type="predicted"/>
<keyword evidence="4" id="KW-0732">Signal</keyword>
<evidence type="ECO:0000256" key="5">
    <source>
        <dbReference type="ARBA" id="ARBA00023180"/>
    </source>
</evidence>
<evidence type="ECO:0000256" key="2">
    <source>
        <dbReference type="ARBA" id="ARBA00022512"/>
    </source>
</evidence>
<gene>
    <name evidence="7" type="ORF">CAAN4_F11364</name>
</gene>
<accession>A0ABP0EFJ2</accession>
<evidence type="ECO:0000259" key="6">
    <source>
        <dbReference type="Pfam" id="PF11765"/>
    </source>
</evidence>
<keyword evidence="2" id="KW-0134">Cell wall</keyword>
<sequence length="357" mass="39472">MVNIPLSVNFHFQSSEIMKLSPLLSLAFTSLYSVSYVHGQHIEKNTFTVGNTIIQGDTLIDKGVWWTLVRPDLETFTSTVNISGGLYIFSDNLTSLKVNTNKCQAFINSGIVFFKVLSTSANYYLKVGEFENSGDMFLLAETTNSISYRIESEKWVNHVGATFNMYLDSRIARETVTLGIMGKSISNEGQICLKNFRWNSTSAIVGKGCIDIGINSIFQYNLPRIPMSSDQTFYLSSPSSTLYVGSTEQYLPYTVAGFGNGNVIALSKRIIKYSYDDPSGILILQTASYTMKFQIGHGYDPDLFYLMPAADLGPGIGDTKLYAAFSYDGNVPDESTSSSVCKFCQDEPMFPPEGSLT</sequence>
<keyword evidence="3" id="KW-0964">Secreted</keyword>
<evidence type="ECO:0000256" key="1">
    <source>
        <dbReference type="ARBA" id="ARBA00004191"/>
    </source>
</evidence>
<evidence type="ECO:0000256" key="4">
    <source>
        <dbReference type="ARBA" id="ARBA00022729"/>
    </source>
</evidence>
<dbReference type="InterPro" id="IPR021031">
    <property type="entry name" value="Hyphal-reg_cell_wall_N"/>
</dbReference>
<dbReference type="Proteomes" id="UP001497600">
    <property type="component" value="Chromosome F"/>
</dbReference>
<organism evidence="7 8">
    <name type="scientific">[Candida] anglica</name>
    <dbReference type="NCBI Taxonomy" id="148631"/>
    <lineage>
        <taxon>Eukaryota</taxon>
        <taxon>Fungi</taxon>
        <taxon>Dikarya</taxon>
        <taxon>Ascomycota</taxon>
        <taxon>Saccharomycotina</taxon>
        <taxon>Pichiomycetes</taxon>
        <taxon>Debaryomycetaceae</taxon>
        <taxon>Kurtzmaniella</taxon>
    </lineage>
</organism>
<evidence type="ECO:0000256" key="3">
    <source>
        <dbReference type="ARBA" id="ARBA00022525"/>
    </source>
</evidence>
<evidence type="ECO:0000313" key="7">
    <source>
        <dbReference type="EMBL" id="CAK7913363.1"/>
    </source>
</evidence>
<feature type="domain" description="Hyphally-regulated cell wall protein N-terminal" evidence="6">
    <location>
        <begin position="33"/>
        <end position="351"/>
    </location>
</feature>
<protein>
    <recommendedName>
        <fullName evidence="6">Hyphally-regulated cell wall protein N-terminal domain-containing protein</fullName>
    </recommendedName>
</protein>
<comment type="subcellular location">
    <subcellularLocation>
        <location evidence="1">Secreted</location>
        <location evidence="1">Cell wall</location>
    </subcellularLocation>
</comment>
<dbReference type="EMBL" id="OZ004258">
    <property type="protein sequence ID" value="CAK7913363.1"/>
    <property type="molecule type" value="Genomic_DNA"/>
</dbReference>
<name>A0ABP0EFJ2_9ASCO</name>
<keyword evidence="8" id="KW-1185">Reference proteome</keyword>
<keyword evidence="5" id="KW-0325">Glycoprotein</keyword>
<dbReference type="Pfam" id="PF11765">
    <property type="entry name" value="Hyphal_reg_CWP"/>
    <property type="match status" value="1"/>
</dbReference>
<reference evidence="7 8" key="1">
    <citation type="submission" date="2024-01" db="EMBL/GenBank/DDBJ databases">
        <authorList>
            <consortium name="Genoscope - CEA"/>
            <person name="William W."/>
        </authorList>
    </citation>
    <scope>NUCLEOTIDE SEQUENCE [LARGE SCALE GENOMIC DNA]</scope>
    <source>
        <strain evidence="7 8">29B2s-10</strain>
    </source>
</reference>